<proteinExistence type="predicted"/>
<evidence type="ECO:0000313" key="3">
    <source>
        <dbReference type="Proteomes" id="UP000433788"/>
    </source>
</evidence>
<dbReference type="AlphaFoldDB" id="A0A6N7QR53"/>
<evidence type="ECO:0000313" key="2">
    <source>
        <dbReference type="EMBL" id="MRH79005.1"/>
    </source>
</evidence>
<sequence length="298" mass="33619">MRNLVYCSDGTGQTAADPASNVYHLVQRLDFSAPHQLYDYAPGLGSGPEGLLGRWFGYGLTREIENAYRFLIRHYQPGDQIFLFGYSRGAYAMRALTGMLDQVGLLRPEHADRLSMASDLYTRKALPAERNAFAKRYAQPCPIHFIGAWDTVASLGYFYANRRFFNARLTPSVSHARHAVAIHERRPRFEPLLWRTAPLHARQTLKQVWFTGSHGDVGGGYARRGLAEITLQWMLAEAAAQGLALQPDPVIPQPPNPHALMHKPWQTWRGKLLRFVFAGNRPREIPSGAQVHDSVCQR</sequence>
<dbReference type="Proteomes" id="UP000433788">
    <property type="component" value="Unassembled WGS sequence"/>
</dbReference>
<gene>
    <name evidence="2" type="ORF">GH984_09860</name>
</gene>
<accession>A0A6N7QR53</accession>
<dbReference type="RefSeq" id="WP_153720052.1">
    <property type="nucleotide sequence ID" value="NZ_WJPP01000005.1"/>
</dbReference>
<keyword evidence="3" id="KW-1185">Reference proteome</keyword>
<dbReference type="EMBL" id="WJPP01000005">
    <property type="protein sequence ID" value="MRH79005.1"/>
    <property type="molecule type" value="Genomic_DNA"/>
</dbReference>
<name>A0A6N7QR53_9GAMM</name>
<feature type="domain" description="T6SS Phospholipase effector Tle1-like catalytic" evidence="1">
    <location>
        <begin position="2"/>
        <end position="237"/>
    </location>
</feature>
<dbReference type="PANTHER" id="PTHR33840:SF1">
    <property type="entry name" value="TLE1 PHOSPHOLIPASE DOMAIN-CONTAINING PROTEIN"/>
    <property type="match status" value="1"/>
</dbReference>
<comment type="caution">
    <text evidence="2">The sequence shown here is derived from an EMBL/GenBank/DDBJ whole genome shotgun (WGS) entry which is preliminary data.</text>
</comment>
<dbReference type="Pfam" id="PF09994">
    <property type="entry name" value="T6SS_Tle1-like_cat"/>
    <property type="match status" value="1"/>
</dbReference>
<evidence type="ECO:0000259" key="1">
    <source>
        <dbReference type="Pfam" id="PF09994"/>
    </source>
</evidence>
<dbReference type="InterPro" id="IPR018712">
    <property type="entry name" value="Tle1-like_cat"/>
</dbReference>
<reference evidence="2 3" key="1">
    <citation type="submission" date="2019-11" db="EMBL/GenBank/DDBJ databases">
        <authorList>
            <person name="Zhang X.Y."/>
        </authorList>
    </citation>
    <scope>NUCLEOTIDE SEQUENCE [LARGE SCALE GENOMIC DNA]</scope>
    <source>
        <strain evidence="2 3">C176</strain>
    </source>
</reference>
<dbReference type="PANTHER" id="PTHR33840">
    <property type="match status" value="1"/>
</dbReference>
<organism evidence="2 3">
    <name type="scientific">Spiribacter salilacus</name>
    <dbReference type="NCBI Taxonomy" id="2664894"/>
    <lineage>
        <taxon>Bacteria</taxon>
        <taxon>Pseudomonadati</taxon>
        <taxon>Pseudomonadota</taxon>
        <taxon>Gammaproteobacteria</taxon>
        <taxon>Chromatiales</taxon>
        <taxon>Ectothiorhodospiraceae</taxon>
        <taxon>Spiribacter</taxon>
    </lineage>
</organism>
<dbReference type="SUPFAM" id="SSF53474">
    <property type="entry name" value="alpha/beta-Hydrolases"/>
    <property type="match status" value="1"/>
</dbReference>
<dbReference type="InterPro" id="IPR029058">
    <property type="entry name" value="AB_hydrolase_fold"/>
</dbReference>
<protein>
    <submittedName>
        <fullName evidence="2">DUF2235 domain-containing protein</fullName>
    </submittedName>
</protein>